<reference evidence="4" key="1">
    <citation type="submission" date="2020-10" db="EMBL/GenBank/DDBJ databases">
        <title>Taxonomic study of unclassified bacteria belonging to the class Ktedonobacteria.</title>
        <authorList>
            <person name="Yabe S."/>
            <person name="Wang C.M."/>
            <person name="Zheng Y."/>
            <person name="Sakai Y."/>
            <person name="Cavaletti L."/>
            <person name="Monciardini P."/>
            <person name="Donadio S."/>
        </authorList>
    </citation>
    <scope>NUCLEOTIDE SEQUENCE</scope>
    <source>
        <strain evidence="4">SOSP1-1</strain>
    </source>
</reference>
<dbReference type="EC" id="2.7.13.3" evidence="2"/>
<dbReference type="EMBL" id="BNJF01000011">
    <property type="protein sequence ID" value="GHO51306.1"/>
    <property type="molecule type" value="Genomic_DNA"/>
</dbReference>
<evidence type="ECO:0000256" key="1">
    <source>
        <dbReference type="ARBA" id="ARBA00000085"/>
    </source>
</evidence>
<comment type="catalytic activity">
    <reaction evidence="1">
        <text>ATP + protein L-histidine = ADP + protein N-phospho-L-histidine.</text>
        <dbReference type="EC" id="2.7.13.3"/>
    </reaction>
</comment>
<dbReference type="GO" id="GO:0000155">
    <property type="term" value="F:phosphorelay sensor kinase activity"/>
    <property type="evidence" value="ECO:0007669"/>
    <property type="project" value="InterPro"/>
</dbReference>
<dbReference type="InterPro" id="IPR003661">
    <property type="entry name" value="HisK_dim/P_dom"/>
</dbReference>
<organism evidence="4 5">
    <name type="scientific">Ktedonospora formicarum</name>
    <dbReference type="NCBI Taxonomy" id="2778364"/>
    <lineage>
        <taxon>Bacteria</taxon>
        <taxon>Bacillati</taxon>
        <taxon>Chloroflexota</taxon>
        <taxon>Ktedonobacteria</taxon>
        <taxon>Ktedonobacterales</taxon>
        <taxon>Ktedonobacteraceae</taxon>
        <taxon>Ktedonospora</taxon>
    </lineage>
</organism>
<gene>
    <name evidence="4" type="ORF">KSX_94690</name>
</gene>
<feature type="domain" description="Signal transduction histidine kinase dimerisation/phosphoacceptor" evidence="3">
    <location>
        <begin position="41"/>
        <end position="67"/>
    </location>
</feature>
<dbReference type="Pfam" id="PF00512">
    <property type="entry name" value="HisKA"/>
    <property type="match status" value="1"/>
</dbReference>
<evidence type="ECO:0000256" key="2">
    <source>
        <dbReference type="ARBA" id="ARBA00012438"/>
    </source>
</evidence>
<sequence>MCKDGSRLPVLVGEVLLQHHSFQVITFVLDNLARKELEQRKDAFISMVSHELRNPLAALKLQTSLLHR</sequence>
<dbReference type="Gene3D" id="1.10.287.130">
    <property type="match status" value="1"/>
</dbReference>
<dbReference type="Proteomes" id="UP000612362">
    <property type="component" value="Unassembled WGS sequence"/>
</dbReference>
<comment type="caution">
    <text evidence="4">The sequence shown here is derived from an EMBL/GenBank/DDBJ whole genome shotgun (WGS) entry which is preliminary data.</text>
</comment>
<dbReference type="AlphaFoldDB" id="A0A8J3I9V8"/>
<evidence type="ECO:0000313" key="5">
    <source>
        <dbReference type="Proteomes" id="UP000612362"/>
    </source>
</evidence>
<evidence type="ECO:0000313" key="4">
    <source>
        <dbReference type="EMBL" id="GHO51306.1"/>
    </source>
</evidence>
<keyword evidence="5" id="KW-1185">Reference proteome</keyword>
<evidence type="ECO:0000259" key="3">
    <source>
        <dbReference type="Pfam" id="PF00512"/>
    </source>
</evidence>
<accession>A0A8J3I9V8</accession>
<proteinExistence type="predicted"/>
<name>A0A8J3I9V8_9CHLR</name>
<dbReference type="InterPro" id="IPR036097">
    <property type="entry name" value="HisK_dim/P_sf"/>
</dbReference>
<protein>
    <recommendedName>
        <fullName evidence="2">histidine kinase</fullName>
        <ecNumber evidence="2">2.7.13.3</ecNumber>
    </recommendedName>
</protein>
<dbReference type="SUPFAM" id="SSF47384">
    <property type="entry name" value="Homodimeric domain of signal transducing histidine kinase"/>
    <property type="match status" value="1"/>
</dbReference>
<dbReference type="CDD" id="cd00082">
    <property type="entry name" value="HisKA"/>
    <property type="match status" value="1"/>
</dbReference>